<comment type="cofactor">
    <cofactor evidence="1 9">
        <name>Zn(2+)</name>
        <dbReference type="ChEBI" id="CHEBI:29105"/>
    </cofactor>
</comment>
<dbReference type="SUPFAM" id="SSF51735">
    <property type="entry name" value="NAD(P)-binding Rossmann-fold domains"/>
    <property type="match status" value="1"/>
</dbReference>
<evidence type="ECO:0000256" key="7">
    <source>
        <dbReference type="ARBA" id="ARBA00026132"/>
    </source>
</evidence>
<keyword evidence="3 9" id="KW-0479">Metal-binding</keyword>
<comment type="similarity">
    <text evidence="2 9">Belongs to the zinc-containing alcohol dehydrogenase family.</text>
</comment>
<dbReference type="EMBL" id="JBJQND010000003">
    <property type="protein sequence ID" value="KAL3883762.1"/>
    <property type="molecule type" value="Genomic_DNA"/>
</dbReference>
<name>A0ABD3XFK2_SINWO</name>
<evidence type="ECO:0000259" key="10">
    <source>
        <dbReference type="SMART" id="SM00829"/>
    </source>
</evidence>
<keyword evidence="6" id="KW-0520">NAD</keyword>
<dbReference type="Proteomes" id="UP001634394">
    <property type="component" value="Unassembled WGS sequence"/>
</dbReference>
<dbReference type="PANTHER" id="PTHR43161:SF9">
    <property type="entry name" value="SORBITOL DEHYDROGENASE"/>
    <property type="match status" value="1"/>
</dbReference>
<evidence type="ECO:0000256" key="2">
    <source>
        <dbReference type="ARBA" id="ARBA00008072"/>
    </source>
</evidence>
<evidence type="ECO:0000256" key="4">
    <source>
        <dbReference type="ARBA" id="ARBA00022833"/>
    </source>
</evidence>
<keyword evidence="4 9" id="KW-0862">Zinc</keyword>
<evidence type="ECO:0000313" key="12">
    <source>
        <dbReference type="Proteomes" id="UP001634394"/>
    </source>
</evidence>
<dbReference type="SUPFAM" id="SSF50129">
    <property type="entry name" value="GroES-like"/>
    <property type="match status" value="1"/>
</dbReference>
<dbReference type="InterPro" id="IPR036291">
    <property type="entry name" value="NAD(P)-bd_dom_sf"/>
</dbReference>
<evidence type="ECO:0000256" key="6">
    <source>
        <dbReference type="ARBA" id="ARBA00023027"/>
    </source>
</evidence>
<evidence type="ECO:0000256" key="5">
    <source>
        <dbReference type="ARBA" id="ARBA00023002"/>
    </source>
</evidence>
<dbReference type="InterPro" id="IPR002328">
    <property type="entry name" value="ADH_Zn_CS"/>
</dbReference>
<dbReference type="InterPro" id="IPR011032">
    <property type="entry name" value="GroES-like_sf"/>
</dbReference>
<dbReference type="GO" id="GO:0016491">
    <property type="term" value="F:oxidoreductase activity"/>
    <property type="evidence" value="ECO:0007669"/>
    <property type="project" value="UniProtKB-KW"/>
</dbReference>
<dbReference type="Gene3D" id="3.40.50.720">
    <property type="entry name" value="NAD(P)-binding Rossmann-like Domain"/>
    <property type="match status" value="1"/>
</dbReference>
<evidence type="ECO:0000256" key="8">
    <source>
        <dbReference type="ARBA" id="ARBA00032485"/>
    </source>
</evidence>
<keyword evidence="12" id="KW-1185">Reference proteome</keyword>
<dbReference type="PROSITE" id="PS00059">
    <property type="entry name" value="ADH_ZINC"/>
    <property type="match status" value="1"/>
</dbReference>
<dbReference type="Pfam" id="PF08240">
    <property type="entry name" value="ADH_N"/>
    <property type="match status" value="1"/>
</dbReference>
<reference evidence="11 12" key="1">
    <citation type="submission" date="2024-11" db="EMBL/GenBank/DDBJ databases">
        <title>Chromosome-level genome assembly of the freshwater bivalve Anodonta woodiana.</title>
        <authorList>
            <person name="Chen X."/>
        </authorList>
    </citation>
    <scope>NUCLEOTIDE SEQUENCE [LARGE SCALE GENOMIC DNA]</scope>
    <source>
        <strain evidence="11">MN2024</strain>
        <tissue evidence="11">Gills</tissue>
    </source>
</reference>
<dbReference type="AlphaFoldDB" id="A0ABD3XFK2"/>
<evidence type="ECO:0000256" key="3">
    <source>
        <dbReference type="ARBA" id="ARBA00022723"/>
    </source>
</evidence>
<sequence length="351" mass="37962">MTDTNLSAILYQKLDLRLEDRPIPEPKHGEVQISMRKIGICGSDVKYWTDGRIGNHFIVQNPMLLGHECSGVVSKIGPGVTHLKEGDRVAIEPHGVCRCCEFCKHGRYNLCPNVFFLATPPDSGALARYHVHGADFVFKLPDNVSFEEGALIEPLSVGLHASRRARISLGHRVLVCGAGPIGLCAMLSAKALGASAICITDVDAKRLAFAKEVGATHTVQIQPDEEAEEVASKVATTLGGAPDRTIECSGAQFSVDLGVYATKSGGVFVIVGHGPEKVSFPIVNLVAREIEILGSFRYVNTWQTAIDMISCGKINIKPLVTHRFKLEETLEAFKMAKSGQGVKVMIDCEKV</sequence>
<evidence type="ECO:0000256" key="9">
    <source>
        <dbReference type="RuleBase" id="RU361277"/>
    </source>
</evidence>
<keyword evidence="5" id="KW-0560">Oxidoreductase</keyword>
<comment type="caution">
    <text evidence="11">The sequence shown here is derived from an EMBL/GenBank/DDBJ whole genome shotgun (WGS) entry which is preliminary data.</text>
</comment>
<protein>
    <recommendedName>
        <fullName evidence="7">Sorbitol dehydrogenase</fullName>
    </recommendedName>
    <alternativeName>
        <fullName evidence="8">Polyol dehydrogenase</fullName>
    </alternativeName>
</protein>
<gene>
    <name evidence="11" type="ORF">ACJMK2_029994</name>
</gene>
<dbReference type="InterPro" id="IPR013149">
    <property type="entry name" value="ADH-like_C"/>
</dbReference>
<evidence type="ECO:0000313" key="11">
    <source>
        <dbReference type="EMBL" id="KAL3883762.1"/>
    </source>
</evidence>
<dbReference type="PANTHER" id="PTHR43161">
    <property type="entry name" value="SORBITOL DEHYDROGENASE"/>
    <property type="match status" value="1"/>
</dbReference>
<dbReference type="CDD" id="cd05285">
    <property type="entry name" value="sorbitol_DH"/>
    <property type="match status" value="1"/>
</dbReference>
<dbReference type="InterPro" id="IPR020843">
    <property type="entry name" value="ER"/>
</dbReference>
<dbReference type="InterPro" id="IPR045306">
    <property type="entry name" value="SDH-like"/>
</dbReference>
<dbReference type="SMART" id="SM00829">
    <property type="entry name" value="PKS_ER"/>
    <property type="match status" value="1"/>
</dbReference>
<feature type="domain" description="Enoyl reductase (ER)" evidence="10">
    <location>
        <begin position="13"/>
        <end position="346"/>
    </location>
</feature>
<proteinExistence type="inferred from homology"/>
<evidence type="ECO:0000256" key="1">
    <source>
        <dbReference type="ARBA" id="ARBA00001947"/>
    </source>
</evidence>
<dbReference type="Gene3D" id="3.90.180.10">
    <property type="entry name" value="Medium-chain alcohol dehydrogenases, catalytic domain"/>
    <property type="match status" value="1"/>
</dbReference>
<dbReference type="InterPro" id="IPR013154">
    <property type="entry name" value="ADH-like_N"/>
</dbReference>
<dbReference type="Pfam" id="PF00107">
    <property type="entry name" value="ADH_zinc_N"/>
    <property type="match status" value="1"/>
</dbReference>
<dbReference type="GO" id="GO:0046872">
    <property type="term" value="F:metal ion binding"/>
    <property type="evidence" value="ECO:0007669"/>
    <property type="project" value="UniProtKB-KW"/>
</dbReference>
<organism evidence="11 12">
    <name type="scientific">Sinanodonta woodiana</name>
    <name type="common">Chinese pond mussel</name>
    <name type="synonym">Anodonta woodiana</name>
    <dbReference type="NCBI Taxonomy" id="1069815"/>
    <lineage>
        <taxon>Eukaryota</taxon>
        <taxon>Metazoa</taxon>
        <taxon>Spiralia</taxon>
        <taxon>Lophotrochozoa</taxon>
        <taxon>Mollusca</taxon>
        <taxon>Bivalvia</taxon>
        <taxon>Autobranchia</taxon>
        <taxon>Heteroconchia</taxon>
        <taxon>Palaeoheterodonta</taxon>
        <taxon>Unionida</taxon>
        <taxon>Unionoidea</taxon>
        <taxon>Unionidae</taxon>
        <taxon>Unioninae</taxon>
        <taxon>Sinanodonta</taxon>
    </lineage>
</organism>
<accession>A0ABD3XFK2</accession>
<dbReference type="FunFam" id="3.40.50.720:FF:000068">
    <property type="entry name" value="Sorbitol dehydrogenase"/>
    <property type="match status" value="1"/>
</dbReference>